<evidence type="ECO:0000313" key="3">
    <source>
        <dbReference type="EMBL" id="CAG6391824.1"/>
    </source>
</evidence>
<dbReference type="InterPro" id="IPR015378">
    <property type="entry name" value="Transposase-like_Mu_C"/>
</dbReference>
<name>A0A9W4DKG2_9ACTN</name>
<dbReference type="PANTHER" id="PTHR35004">
    <property type="entry name" value="TRANSPOSASE RV3428C-RELATED"/>
    <property type="match status" value="1"/>
</dbReference>
<dbReference type="Proteomes" id="UP001152519">
    <property type="component" value="Unassembled WGS sequence"/>
</dbReference>
<dbReference type="InterPro" id="IPR036397">
    <property type="entry name" value="RNaseH_sf"/>
</dbReference>
<dbReference type="InterPro" id="IPR001584">
    <property type="entry name" value="Integrase_cat-core"/>
</dbReference>
<feature type="region of interest" description="Disordered" evidence="1">
    <location>
        <begin position="491"/>
        <end position="560"/>
    </location>
</feature>
<sequence>MPAHIPAQDIELRTESVRHLLELEQQNTDTAPHRKTVARTYGVDEKTVKRWMDNARAHGGTYTPAQRKRFTLTANMIDEVAIQRGNINATWQRLTTHPYEDDPPLPCLATFYSAVNAAFDKAFLEGLRHGECAARRYTVHGREIFDHRNQVWEGDHVQASVWVNVDGQPAKPWITWFIDGSTKVVPGKSITPGFPNSGSIMAAARAALARGGPYGPFGGRPQTVRIDRGADFLSTVVSQAFGNLAVPLHPLPPRRPDRKGTVEGLNSAVKSNLFQGLPGFIEDAPPGKQPRTRPSGSKKPTSTDGLMSFKDFVTKVERWIDEWNNRWPKPHLGDRTPAQAWDNDLTVIFNIDAEALHTYTLAGPDKPRKITNKGVQWKNNRYTAPWMNDDASAGTMVMLRHMPNQDREIELYDATTGKHLGSAVATNQATPQERRAVRQAADRKAKQISRKRERAEMLRIERHAPTTTPQPPRFAEAMSHDQAAQYLEDLDEPPAEPTPYRDLLPLPAPTPTWAPDEQAKPAPGPLRQGRAEPFLLLPPPTASWAAPPEPPPAADPRSSH</sequence>
<evidence type="ECO:0000313" key="4">
    <source>
        <dbReference type="Proteomes" id="UP001152519"/>
    </source>
</evidence>
<feature type="region of interest" description="Disordered" evidence="1">
    <location>
        <begin position="277"/>
        <end position="306"/>
    </location>
</feature>
<dbReference type="PROSITE" id="PS50994">
    <property type="entry name" value="INTEGRASE"/>
    <property type="match status" value="1"/>
</dbReference>
<gene>
    <name evidence="3" type="ORF">SCOCK_140022</name>
</gene>
<feature type="domain" description="Integrase catalytic" evidence="2">
    <location>
        <begin position="142"/>
        <end position="345"/>
    </location>
</feature>
<dbReference type="GO" id="GO:0015074">
    <property type="term" value="P:DNA integration"/>
    <property type="evidence" value="ECO:0007669"/>
    <property type="project" value="InterPro"/>
</dbReference>
<proteinExistence type="predicted"/>
<feature type="compositionally biased region" description="Basic and acidic residues" evidence="1">
    <location>
        <begin position="453"/>
        <end position="464"/>
    </location>
</feature>
<reference evidence="3" key="1">
    <citation type="submission" date="2021-05" db="EMBL/GenBank/DDBJ databases">
        <authorList>
            <person name="Arsene-Ploetze F."/>
        </authorList>
    </citation>
    <scope>NUCLEOTIDE SEQUENCE</scope>
    <source>
        <strain evidence="3">DSM 42138</strain>
    </source>
</reference>
<dbReference type="AlphaFoldDB" id="A0A9W4DKG2"/>
<feature type="compositionally biased region" description="Polar residues" evidence="1">
    <location>
        <begin position="292"/>
        <end position="305"/>
    </location>
</feature>
<organism evidence="3 4">
    <name type="scientific">Actinacidiphila cocklensis</name>
    <dbReference type="NCBI Taxonomy" id="887465"/>
    <lineage>
        <taxon>Bacteria</taxon>
        <taxon>Bacillati</taxon>
        <taxon>Actinomycetota</taxon>
        <taxon>Actinomycetes</taxon>
        <taxon>Kitasatosporales</taxon>
        <taxon>Streptomycetaceae</taxon>
        <taxon>Actinacidiphila</taxon>
    </lineage>
</organism>
<dbReference type="InterPro" id="IPR012337">
    <property type="entry name" value="RNaseH-like_sf"/>
</dbReference>
<evidence type="ECO:0000259" key="2">
    <source>
        <dbReference type="PROSITE" id="PS50994"/>
    </source>
</evidence>
<feature type="region of interest" description="Disordered" evidence="1">
    <location>
        <begin position="423"/>
        <end position="478"/>
    </location>
</feature>
<dbReference type="GO" id="GO:0003676">
    <property type="term" value="F:nucleic acid binding"/>
    <property type="evidence" value="ECO:0007669"/>
    <property type="project" value="InterPro"/>
</dbReference>
<dbReference type="Pfam" id="PF09299">
    <property type="entry name" value="Mu-transpos_C"/>
    <property type="match status" value="1"/>
</dbReference>
<dbReference type="RefSeq" id="WP_251485746.1">
    <property type="nucleotide sequence ID" value="NZ_CAJSLV010000042.1"/>
</dbReference>
<dbReference type="EMBL" id="CAJSLV010000042">
    <property type="protein sequence ID" value="CAG6391824.1"/>
    <property type="molecule type" value="Genomic_DNA"/>
</dbReference>
<dbReference type="PANTHER" id="PTHR35004:SF7">
    <property type="entry name" value="INTEGRASE PROTEIN"/>
    <property type="match status" value="1"/>
</dbReference>
<accession>A0A9W4DKG2</accession>
<dbReference type="SUPFAM" id="SSF53098">
    <property type="entry name" value="Ribonuclease H-like"/>
    <property type="match status" value="1"/>
</dbReference>
<feature type="compositionally biased region" description="Basic and acidic residues" evidence="1">
    <location>
        <begin position="432"/>
        <end position="445"/>
    </location>
</feature>
<feature type="compositionally biased region" description="Pro residues" evidence="1">
    <location>
        <begin position="536"/>
        <end position="554"/>
    </location>
</feature>
<evidence type="ECO:0000256" key="1">
    <source>
        <dbReference type="SAM" id="MobiDB-lite"/>
    </source>
</evidence>
<dbReference type="Gene3D" id="3.30.420.10">
    <property type="entry name" value="Ribonuclease H-like superfamily/Ribonuclease H"/>
    <property type="match status" value="1"/>
</dbReference>
<protein>
    <submittedName>
        <fullName evidence="3">Recombinase</fullName>
    </submittedName>
</protein>
<keyword evidence="4" id="KW-1185">Reference proteome</keyword>
<comment type="caution">
    <text evidence="3">The sequence shown here is derived from an EMBL/GenBank/DDBJ whole genome shotgun (WGS) entry which is preliminary data.</text>
</comment>